<reference evidence="3 4" key="1">
    <citation type="submission" date="2019-07" db="EMBL/GenBank/DDBJ databases">
        <title>Genomic Encyclopedia of Archaeal and Bacterial Type Strains, Phase II (KMG-II): from individual species to whole genera.</title>
        <authorList>
            <person name="Goeker M."/>
        </authorList>
    </citation>
    <scope>NUCLEOTIDE SEQUENCE [LARGE SCALE GENOMIC DNA]</scope>
    <source>
        <strain evidence="3 4">DSM 46842</strain>
    </source>
</reference>
<dbReference type="PANTHER" id="PTHR37313:SF2">
    <property type="entry name" value="UPF0749 PROTEIN YLXX"/>
    <property type="match status" value="1"/>
</dbReference>
<feature type="compositionally biased region" description="Low complexity" evidence="2">
    <location>
        <begin position="44"/>
        <end position="109"/>
    </location>
</feature>
<organism evidence="3 4">
    <name type="scientific">Blastococcus xanthinilyticus</name>
    <dbReference type="NCBI Taxonomy" id="1564164"/>
    <lineage>
        <taxon>Bacteria</taxon>
        <taxon>Bacillati</taxon>
        <taxon>Actinomycetota</taxon>
        <taxon>Actinomycetes</taxon>
        <taxon>Geodermatophilales</taxon>
        <taxon>Geodermatophilaceae</taxon>
        <taxon>Blastococcus</taxon>
    </lineage>
</organism>
<dbReference type="EMBL" id="VNHW01000001">
    <property type="protein sequence ID" value="TYP90545.1"/>
    <property type="molecule type" value="Genomic_DNA"/>
</dbReference>
<name>A0A5S5D4C3_9ACTN</name>
<evidence type="ECO:0000256" key="2">
    <source>
        <dbReference type="SAM" id="MobiDB-lite"/>
    </source>
</evidence>
<accession>A0A5S5D4C3</accession>
<dbReference type="Gene3D" id="3.30.70.1880">
    <property type="entry name" value="Protein of unknown function DUF881"/>
    <property type="match status" value="1"/>
</dbReference>
<dbReference type="RefSeq" id="WP_166531309.1">
    <property type="nucleotide sequence ID" value="NZ_VNHW01000001.1"/>
</dbReference>
<evidence type="ECO:0000256" key="1">
    <source>
        <dbReference type="ARBA" id="ARBA00009108"/>
    </source>
</evidence>
<proteinExistence type="inferred from homology"/>
<evidence type="ECO:0000313" key="3">
    <source>
        <dbReference type="EMBL" id="TYP90545.1"/>
    </source>
</evidence>
<dbReference type="PANTHER" id="PTHR37313">
    <property type="entry name" value="UPF0749 PROTEIN RV1825"/>
    <property type="match status" value="1"/>
</dbReference>
<evidence type="ECO:0000313" key="4">
    <source>
        <dbReference type="Proteomes" id="UP000322499"/>
    </source>
</evidence>
<sequence>MERDPSDAGTAEPSPLPPGSEPDGPEPVEAETVTPDQVPADEVPAGQAPAGQTPTGQTPTGQTPTGQTPAGQTPAGEVPAGEASAEEPPAGAEEPTAEAPGAATAGTESGEPDEPSISTAASGSRNWSRPVAVLATAGLTVALGFALTTQIRSTAEPEDQVATREEDLVLILDEINAREETLRRQIGETRQTLEELSSGQQKAGSALEEARSRAEAIGVLAGTLPAAGPGVRVTVLDPDGAVPTSVILGAIQELRGAGAEAIEVDDVRIVASSAVTGSPGDLRINGQPLIAPYEFHAVGPPAAMDVALNVSGGVVDDIGRVGGKAQVQQDETIVVDALVG</sequence>
<comment type="similarity">
    <text evidence="1">Belongs to the UPF0749 family.</text>
</comment>
<protein>
    <submittedName>
        <fullName evidence="3">Uncharacterized protein YlxW (UPF0749 family)</fullName>
    </submittedName>
</protein>
<feature type="compositionally biased region" description="Polar residues" evidence="2">
    <location>
        <begin position="116"/>
        <end position="126"/>
    </location>
</feature>
<dbReference type="InterPro" id="IPR010273">
    <property type="entry name" value="DUF881"/>
</dbReference>
<feature type="region of interest" description="Disordered" evidence="2">
    <location>
        <begin position="1"/>
        <end position="126"/>
    </location>
</feature>
<dbReference type="Pfam" id="PF05949">
    <property type="entry name" value="DUF881"/>
    <property type="match status" value="1"/>
</dbReference>
<gene>
    <name evidence="3" type="ORF">BD833_101263</name>
</gene>
<comment type="caution">
    <text evidence="3">The sequence shown here is derived from an EMBL/GenBank/DDBJ whole genome shotgun (WGS) entry which is preliminary data.</text>
</comment>
<dbReference type="GO" id="GO:0005886">
    <property type="term" value="C:plasma membrane"/>
    <property type="evidence" value="ECO:0007669"/>
    <property type="project" value="TreeGrafter"/>
</dbReference>
<dbReference type="Proteomes" id="UP000322499">
    <property type="component" value="Unassembled WGS sequence"/>
</dbReference>
<dbReference type="AlphaFoldDB" id="A0A5S5D4C3"/>
<keyword evidence="4" id="KW-1185">Reference proteome</keyword>